<dbReference type="InterPro" id="IPR001173">
    <property type="entry name" value="Glyco_trans_2-like"/>
</dbReference>
<name>A0ABS0YSS0_9BACT</name>
<feature type="domain" description="Glycosyltransferase 2-like" evidence="1">
    <location>
        <begin position="4"/>
        <end position="176"/>
    </location>
</feature>
<reference evidence="2 3" key="1">
    <citation type="submission" date="2020-12" db="EMBL/GenBank/DDBJ databases">
        <title>Geomonas sp. Red259, isolated from paddy soil.</title>
        <authorList>
            <person name="Xu Z."/>
            <person name="Zhang Z."/>
            <person name="Masuda Y."/>
            <person name="Itoh H."/>
            <person name="Senoo K."/>
        </authorList>
    </citation>
    <scope>NUCLEOTIDE SEQUENCE [LARGE SCALE GENOMIC DNA]</scope>
    <source>
        <strain evidence="2 3">Red259</strain>
    </source>
</reference>
<gene>
    <name evidence="2" type="ORF">JFN90_12895</name>
</gene>
<dbReference type="CDD" id="cd03801">
    <property type="entry name" value="GT4_PimA-like"/>
    <property type="match status" value="1"/>
</dbReference>
<dbReference type="EMBL" id="JAEMHK010000009">
    <property type="protein sequence ID" value="MBJ6801026.1"/>
    <property type="molecule type" value="Genomic_DNA"/>
</dbReference>
<dbReference type="RefSeq" id="WP_199395524.1">
    <property type="nucleotide sequence ID" value="NZ_JAEMHK010000009.1"/>
</dbReference>
<dbReference type="Gene3D" id="3.40.50.2000">
    <property type="entry name" value="Glycogen Phosphorylase B"/>
    <property type="match status" value="1"/>
</dbReference>
<dbReference type="Gene3D" id="3.90.550.10">
    <property type="entry name" value="Spore Coat Polysaccharide Biosynthesis Protein SpsA, Chain A"/>
    <property type="match status" value="2"/>
</dbReference>
<dbReference type="InterPro" id="IPR029044">
    <property type="entry name" value="Nucleotide-diphossugar_trans"/>
</dbReference>
<feature type="domain" description="Glycosyltransferase 2-like" evidence="1">
    <location>
        <begin position="489"/>
        <end position="614"/>
    </location>
</feature>
<comment type="caution">
    <text evidence="2">The sequence shown here is derived from an EMBL/GenBank/DDBJ whole genome shotgun (WGS) entry which is preliminary data.</text>
</comment>
<dbReference type="PANTHER" id="PTHR43179">
    <property type="entry name" value="RHAMNOSYLTRANSFERASE WBBL"/>
    <property type="match status" value="1"/>
</dbReference>
<dbReference type="SUPFAM" id="SSF53448">
    <property type="entry name" value="Nucleotide-diphospho-sugar transferases"/>
    <property type="match status" value="2"/>
</dbReference>
<protein>
    <submittedName>
        <fullName evidence="2">Glycosyltransferase</fullName>
    </submittedName>
</protein>
<organism evidence="2 3">
    <name type="scientific">Geomonas propionica</name>
    <dbReference type="NCBI Taxonomy" id="2798582"/>
    <lineage>
        <taxon>Bacteria</taxon>
        <taxon>Pseudomonadati</taxon>
        <taxon>Thermodesulfobacteriota</taxon>
        <taxon>Desulfuromonadia</taxon>
        <taxon>Geobacterales</taxon>
        <taxon>Geobacteraceae</taxon>
        <taxon>Geomonas</taxon>
    </lineage>
</organism>
<dbReference type="Pfam" id="PF00535">
    <property type="entry name" value="Glycos_transf_2"/>
    <property type="match status" value="2"/>
</dbReference>
<keyword evidence="3" id="KW-1185">Reference proteome</keyword>
<sequence length="1117" mass="125056">MKISVVVCTYNRSALLKDSIVDLQAQDFPSPDFEILVVDNNSSDDTRSVVESLAASSSITIRYLLEPNQGLSFARNTGILNARGEIVVFTDDDIAAPTNYLREIAKVFADPAVAAAGGPIRPIWPGPVPEWLTGDWHGFLTINEFPAAAETGFFKGPHEYPWGANIAFKREVFQRIGTFPTDLGRVAKCLLSNEEVGLCRKIEAAGLKIACAADAVIFHKIPSERLTRQWYYHRTYWQGRSNAVMNAQDDAELFKGLQRYLDLLAVYRFGSSFSNFDRECIRREAVGYILQLTQQESGSAAPAPSLKHLRWVVGSLEAIVASSARCALQPGLADRSLELQSELEVLVKEIAVLRSELDGQKSLALEKAEEAKSKGEQVEALLNSLSWRVTQPLRYVYDLLKAGSVLVFLKLALNILRHPRTVLGAVNRDTLKLAWGYLKKGDLQGLAGGVTYFVGRTSPSTQFHPEILHGSLDPAAPLSLPLCDQPLVSIIIPVHNQWSFTHSCLASIIKQSGSVPYEVIIADDLSSDETCHIADLVQNVRVVRHETNLGFLRNCNEAAKHTKGKYLLFLNNDTNVQQDWLAPMVELMERDSSVGIAGSKLVYPDGMLQEAGGIIWQDASGWNFGWRDDPEKSDYNYIKDADYLSGASLMVRRELWEKTGGFDERYVPAYFEDTDLAFQARSLGYRVVFQPKSVVVHFEGVSHGKDVGSGIKSYQETNKQKFLERWQDVLPRDHFPNGQHVFQARDRSRFRKTLLVIDHYVPMYDRDAGSFFMYSLLRALVALDYKVVFWPENLYAHQPYTDELQQMGVEVILGYHDFEAYLSEFGSYFDGAILTRNHISIKFIDAVRRHIPKVIYHDPDLEFLREQRRFEQEGGSPAQLQKIKEREFYLFRNCDIIGIHSPVERDIILTEMPGADVEVIPLPIQDTTPSSTPFSQRSGLLFVGGTHPPNVDALRYFIQEILPLLLIEIPDLTLTVAGAVSHHELKGLDLSHVTFTGFVDDLRPLFEKALVYIAPLRFGAGIKGKVLEAANYGVPVVTTSVGAEGIGLTNGKSVAIADSAHEFSTAVLTLHRDQELWETIREESRNYVEGNFSQQALKAKVEQVLGKLLKRDVKKTA</sequence>
<dbReference type="PANTHER" id="PTHR43179:SF7">
    <property type="entry name" value="RHAMNOSYLTRANSFERASE WBBL"/>
    <property type="match status" value="1"/>
</dbReference>
<dbReference type="CDD" id="cd04186">
    <property type="entry name" value="GT_2_like_c"/>
    <property type="match status" value="1"/>
</dbReference>
<accession>A0ABS0YSS0</accession>
<dbReference type="Pfam" id="PF13692">
    <property type="entry name" value="Glyco_trans_1_4"/>
    <property type="match status" value="1"/>
</dbReference>
<evidence type="ECO:0000313" key="3">
    <source>
        <dbReference type="Proteomes" id="UP000641025"/>
    </source>
</evidence>
<dbReference type="Proteomes" id="UP000641025">
    <property type="component" value="Unassembled WGS sequence"/>
</dbReference>
<evidence type="ECO:0000313" key="2">
    <source>
        <dbReference type="EMBL" id="MBJ6801026.1"/>
    </source>
</evidence>
<dbReference type="SUPFAM" id="SSF53756">
    <property type="entry name" value="UDP-Glycosyltransferase/glycogen phosphorylase"/>
    <property type="match status" value="1"/>
</dbReference>
<evidence type="ECO:0000259" key="1">
    <source>
        <dbReference type="Pfam" id="PF00535"/>
    </source>
</evidence>
<proteinExistence type="predicted"/>